<dbReference type="GO" id="GO:0004519">
    <property type="term" value="F:endonuclease activity"/>
    <property type="evidence" value="ECO:0007669"/>
    <property type="project" value="InterPro"/>
</dbReference>
<dbReference type="InterPro" id="IPR002711">
    <property type="entry name" value="HNH"/>
</dbReference>
<evidence type="ECO:0000256" key="1">
    <source>
        <dbReference type="ARBA" id="ARBA00023450"/>
    </source>
</evidence>
<dbReference type="Pfam" id="PF01844">
    <property type="entry name" value="HNH"/>
    <property type="match status" value="1"/>
</dbReference>
<gene>
    <name evidence="3" type="ORF">ABLG96_06175</name>
</gene>
<dbReference type="RefSeq" id="WP_353650507.1">
    <property type="nucleotide sequence ID" value="NZ_CP159218.1"/>
</dbReference>
<comment type="similarity">
    <text evidence="1">Belongs to the Rv1128c/1148c/1588c/1702c/1945/3466 family.</text>
</comment>
<dbReference type="AlphaFoldDB" id="A0AAU8DRF8"/>
<evidence type="ECO:0000313" key="3">
    <source>
        <dbReference type="EMBL" id="XCG64895.1"/>
    </source>
</evidence>
<feature type="domain" description="HNH nuclease" evidence="2">
    <location>
        <begin position="360"/>
        <end position="410"/>
    </location>
</feature>
<dbReference type="GO" id="GO:0003676">
    <property type="term" value="F:nucleic acid binding"/>
    <property type="evidence" value="ECO:0007669"/>
    <property type="project" value="InterPro"/>
</dbReference>
<evidence type="ECO:0000259" key="2">
    <source>
        <dbReference type="SMART" id="SM00507"/>
    </source>
</evidence>
<organism evidence="3">
    <name type="scientific">Nakamurella sp. A5-74</name>
    <dbReference type="NCBI Taxonomy" id="3158264"/>
    <lineage>
        <taxon>Bacteria</taxon>
        <taxon>Bacillati</taxon>
        <taxon>Actinomycetota</taxon>
        <taxon>Actinomycetes</taxon>
        <taxon>Nakamurellales</taxon>
        <taxon>Nakamurellaceae</taxon>
        <taxon>Nakamurella</taxon>
    </lineage>
</organism>
<dbReference type="Pfam" id="PF02720">
    <property type="entry name" value="DUF222"/>
    <property type="match status" value="1"/>
</dbReference>
<reference evidence="3" key="1">
    <citation type="submission" date="2024-05" db="EMBL/GenBank/DDBJ databases">
        <authorList>
            <person name="Cai S.Y."/>
            <person name="Jin L.M."/>
            <person name="Li H.R."/>
        </authorList>
    </citation>
    <scope>NUCLEOTIDE SEQUENCE</scope>
    <source>
        <strain evidence="3">A5-74</strain>
    </source>
</reference>
<dbReference type="InterPro" id="IPR003615">
    <property type="entry name" value="HNH_nuc"/>
</dbReference>
<dbReference type="InterPro" id="IPR003870">
    <property type="entry name" value="DUF222"/>
</dbReference>
<accession>A0AAU8DRF8</accession>
<dbReference type="EMBL" id="CP159218">
    <property type="protein sequence ID" value="XCG64895.1"/>
    <property type="molecule type" value="Genomic_DNA"/>
</dbReference>
<sequence length="454" mass="48938">MPATIPPLWLDENLVDAADMDELQQVDEFLEDRWIRLVTDDLQGQLLDLGPASTQAESIDRIASLQRLIATASSVLAAEEVAFASAEKQRQLDAGVKPRDLGRGTAEQLGFARRMSPAAAARHLGFAVALHERLPQIANQFRGGDISEAQARIAVTRTSHLSDTDAVLVDAGIAPRMSGWNLAATEKAIDHACYELDPHGFVDRARHASTERRVWVRPASDSMCIVSALLPVAEGVAVYANLRRAAETLIGTGESGLDPVTEKPKTLGQTMADLLVTRCTGQVTAAAVPVEIRITIGLDTLLGDGSTPAQLDGHGPIPAGVARAIAGNPEAESWVRRLFTEPVSRSPVELDERRRDFPDHLKTVIAARDRHCRQPYCSAPIRHTDHITPWSRGGSTTYANGQGLCARGNLSKDVPGWHHHRSKSGAVTITTPTGHCYTTTPPQALGLPAVTLRE</sequence>
<protein>
    <submittedName>
        <fullName evidence="3">DUF222 domain-containing protein</fullName>
    </submittedName>
</protein>
<dbReference type="GO" id="GO:0008270">
    <property type="term" value="F:zinc ion binding"/>
    <property type="evidence" value="ECO:0007669"/>
    <property type="project" value="InterPro"/>
</dbReference>
<dbReference type="SMART" id="SM00507">
    <property type="entry name" value="HNHc"/>
    <property type="match status" value="1"/>
</dbReference>
<dbReference type="CDD" id="cd00085">
    <property type="entry name" value="HNHc"/>
    <property type="match status" value="1"/>
</dbReference>
<dbReference type="Gene3D" id="1.10.30.50">
    <property type="match status" value="1"/>
</dbReference>
<name>A0AAU8DRF8_9ACTN</name>
<proteinExistence type="inferred from homology"/>